<dbReference type="OrthoDB" id="3050759at2759"/>
<comment type="caution">
    <text evidence="3">The sequence shown here is derived from an EMBL/GenBank/DDBJ whole genome shotgun (WGS) entry which is preliminary data.</text>
</comment>
<evidence type="ECO:0000256" key="2">
    <source>
        <dbReference type="SAM" id="MobiDB-lite"/>
    </source>
</evidence>
<reference evidence="3" key="1">
    <citation type="journal article" date="2021" name="New Phytol.">
        <title>Evolutionary innovations through gain and loss of genes in the ectomycorrhizal Boletales.</title>
        <authorList>
            <person name="Wu G."/>
            <person name="Miyauchi S."/>
            <person name="Morin E."/>
            <person name="Kuo A."/>
            <person name="Drula E."/>
            <person name="Varga T."/>
            <person name="Kohler A."/>
            <person name="Feng B."/>
            <person name="Cao Y."/>
            <person name="Lipzen A."/>
            <person name="Daum C."/>
            <person name="Hundley H."/>
            <person name="Pangilinan J."/>
            <person name="Johnson J."/>
            <person name="Barry K."/>
            <person name="LaButti K."/>
            <person name="Ng V."/>
            <person name="Ahrendt S."/>
            <person name="Min B."/>
            <person name="Choi I.G."/>
            <person name="Park H."/>
            <person name="Plett J.M."/>
            <person name="Magnuson J."/>
            <person name="Spatafora J.W."/>
            <person name="Nagy L.G."/>
            <person name="Henrissat B."/>
            <person name="Grigoriev I.V."/>
            <person name="Yang Z.L."/>
            <person name="Xu J."/>
            <person name="Martin F.M."/>
        </authorList>
    </citation>
    <scope>NUCLEOTIDE SEQUENCE</scope>
    <source>
        <strain evidence="3">KKN 215</strain>
    </source>
</reference>
<evidence type="ECO:0000313" key="3">
    <source>
        <dbReference type="EMBL" id="KAH8077490.1"/>
    </source>
</evidence>
<name>A0A8K0UD77_9AGAR</name>
<keyword evidence="1" id="KW-0175">Coiled coil</keyword>
<accession>A0A8K0UD77</accession>
<gene>
    <name evidence="3" type="ORF">BXZ70DRAFT_1068750</name>
</gene>
<dbReference type="AlphaFoldDB" id="A0A8K0UD77"/>
<keyword evidence="4" id="KW-1185">Reference proteome</keyword>
<feature type="coiled-coil region" evidence="1">
    <location>
        <begin position="506"/>
        <end position="572"/>
    </location>
</feature>
<dbReference type="EMBL" id="JAEVFJ010000063">
    <property type="protein sequence ID" value="KAH8077490.1"/>
    <property type="molecule type" value="Genomic_DNA"/>
</dbReference>
<feature type="compositionally biased region" description="Low complexity" evidence="2">
    <location>
        <begin position="194"/>
        <end position="236"/>
    </location>
</feature>
<feature type="region of interest" description="Disordered" evidence="2">
    <location>
        <begin position="194"/>
        <end position="328"/>
    </location>
</feature>
<protein>
    <submittedName>
        <fullName evidence="3">Uncharacterized protein</fullName>
    </submittedName>
</protein>
<dbReference type="Proteomes" id="UP000813824">
    <property type="component" value="Unassembled WGS sequence"/>
</dbReference>
<evidence type="ECO:0000256" key="1">
    <source>
        <dbReference type="SAM" id="Coils"/>
    </source>
</evidence>
<organism evidence="3 4">
    <name type="scientific">Cristinia sonorae</name>
    <dbReference type="NCBI Taxonomy" id="1940300"/>
    <lineage>
        <taxon>Eukaryota</taxon>
        <taxon>Fungi</taxon>
        <taxon>Dikarya</taxon>
        <taxon>Basidiomycota</taxon>
        <taxon>Agaricomycotina</taxon>
        <taxon>Agaricomycetes</taxon>
        <taxon>Agaricomycetidae</taxon>
        <taxon>Agaricales</taxon>
        <taxon>Pleurotineae</taxon>
        <taxon>Stephanosporaceae</taxon>
        <taxon>Cristinia</taxon>
    </lineage>
</organism>
<sequence length="577" mass="62594">MNLKVLKSLRRRIRRVIGASFQVAMSQSDSAASASGSGSAAAAAEIPATTPKAPAAPPTDSFDSILFAFRPSEEYGGGVVAYGQQLFNYLKDRGNGTQDLRLVPVEELHHYKDTTNVEHEFSMVGFKVVSSSDPEKIHYARIDRNIRFNKWHALDCETDKLPIKLDEIPLSEVTELFNEVRNMVNASDDTGVDPAAAAAQKAAAAQPNAASGHDATGATSPSTTTPTASTSALATPRVPPVPLEPASTSMAVPTSAAAPKPAAGPSTPSTPPTPPSTTSSRSSKSRKPLHAIAKMLGHGQSTDAGKGVYITHRDDGRSTKSRGSSSSMSLATTSVSSLRFSLSNLPNWPAEDRIFPVMELPSPDDPTVVKVATVNVKGKLSLLHVVHFATTIHKFRAVYVLFRFQCYWFAALMIAITYEWMKLLGAVDSMDAPTRGALAGAPDTKEPILVTYPGVMPGTFKNIPIEKLTEKMVAKVLLASQRLWMHEVIKGLEDSKKVSQKVFDQKNQELQEKDAALQKKDTALQEKDATLQRVMREKAEAERKAMEAERKAMEVERKMQEMEELLRLAQFAPSSPQ</sequence>
<evidence type="ECO:0000313" key="4">
    <source>
        <dbReference type="Proteomes" id="UP000813824"/>
    </source>
</evidence>
<feature type="compositionally biased region" description="Low complexity" evidence="2">
    <location>
        <begin position="253"/>
        <end position="267"/>
    </location>
</feature>
<proteinExistence type="predicted"/>